<protein>
    <submittedName>
        <fullName evidence="2">Panacea domain-containing protein</fullName>
    </submittedName>
</protein>
<accession>A0ABW1RLF5</accession>
<keyword evidence="3" id="KW-1185">Reference proteome</keyword>
<dbReference type="Proteomes" id="UP001596288">
    <property type="component" value="Unassembled WGS sequence"/>
</dbReference>
<sequence>MNNLTNINQVAEWFINNCNDVTPKKLQKLLYYAYAWGLVFFNEDSNDLKAKLFDANFEAWVHGPVNRSIYAKYANYGYNEITNLEEKNDSITNEDVLDLLEQIKEVYGGFNGNELERLTHQEDPWRNARGDAKPLDSISVYLSDVDMFNYYGSKLKD</sequence>
<dbReference type="RefSeq" id="WP_137610633.1">
    <property type="nucleotide sequence ID" value="NZ_BJDF01000003.1"/>
</dbReference>
<evidence type="ECO:0000259" key="1">
    <source>
        <dbReference type="Pfam" id="PF13274"/>
    </source>
</evidence>
<gene>
    <name evidence="2" type="ORF">ACFQAV_08935</name>
</gene>
<organism evidence="2 3">
    <name type="scientific">Companilactobacillus huachuanensis</name>
    <dbReference type="NCBI Taxonomy" id="2559914"/>
    <lineage>
        <taxon>Bacteria</taxon>
        <taxon>Bacillati</taxon>
        <taxon>Bacillota</taxon>
        <taxon>Bacilli</taxon>
        <taxon>Lactobacillales</taxon>
        <taxon>Lactobacillaceae</taxon>
        <taxon>Companilactobacillus</taxon>
    </lineage>
</organism>
<feature type="domain" description="Antitoxin SocA-like Panacea" evidence="1">
    <location>
        <begin position="26"/>
        <end position="125"/>
    </location>
</feature>
<reference evidence="3" key="1">
    <citation type="journal article" date="2019" name="Int. J. Syst. Evol. Microbiol.">
        <title>The Global Catalogue of Microorganisms (GCM) 10K type strain sequencing project: providing services to taxonomists for standard genome sequencing and annotation.</title>
        <authorList>
            <consortium name="The Broad Institute Genomics Platform"/>
            <consortium name="The Broad Institute Genome Sequencing Center for Infectious Disease"/>
            <person name="Wu L."/>
            <person name="Ma J."/>
        </authorList>
    </citation>
    <scope>NUCLEOTIDE SEQUENCE [LARGE SCALE GENOMIC DNA]</scope>
    <source>
        <strain evidence="3">CCM 8927</strain>
    </source>
</reference>
<dbReference type="EMBL" id="JBHSSF010000020">
    <property type="protein sequence ID" value="MFC6176964.1"/>
    <property type="molecule type" value="Genomic_DNA"/>
</dbReference>
<comment type="caution">
    <text evidence="2">The sequence shown here is derived from an EMBL/GenBank/DDBJ whole genome shotgun (WGS) entry which is preliminary data.</text>
</comment>
<dbReference type="InterPro" id="IPR025272">
    <property type="entry name" value="SocA_Panacea"/>
</dbReference>
<evidence type="ECO:0000313" key="3">
    <source>
        <dbReference type="Proteomes" id="UP001596288"/>
    </source>
</evidence>
<name>A0ABW1RLF5_9LACO</name>
<evidence type="ECO:0000313" key="2">
    <source>
        <dbReference type="EMBL" id="MFC6176964.1"/>
    </source>
</evidence>
<dbReference type="Pfam" id="PF13274">
    <property type="entry name" value="SocA_Panacea"/>
    <property type="match status" value="1"/>
</dbReference>
<proteinExistence type="predicted"/>